<dbReference type="PANTHER" id="PTHR47382:SF1">
    <property type="entry name" value="USPA DOMAIN-CONTAINING PROTEIN"/>
    <property type="match status" value="1"/>
</dbReference>
<accession>A0AAV8SII7</accession>
<keyword evidence="2" id="KW-1185">Reference proteome</keyword>
<sequence>MAEQKDVPASPFQYCTARMMSPEIVELGEDSRSFNISRDRSIHDVYVAVGKDDLEVLKWTLHHAVTPGARVFLIHVFPLLTSIRTPVGRISRSKLSNEQLRGYVNEENNKRRSLLQKYIRLCNDSKVAVDTVLLESKDTAQAILGLIPVLNITSLVMGATRPPHARILGKRATKGKIVQKKAPDYCEVIIVHNGKKVILEPSKKKSRGQRPGLLICPCIPGKSTF</sequence>
<protein>
    <recommendedName>
        <fullName evidence="3">UspA domain-containing protein</fullName>
    </recommendedName>
</protein>
<evidence type="ECO:0000313" key="2">
    <source>
        <dbReference type="Proteomes" id="UP001159364"/>
    </source>
</evidence>
<dbReference type="CDD" id="cd01989">
    <property type="entry name" value="USP_STK_Ubox_N"/>
    <property type="match status" value="1"/>
</dbReference>
<dbReference type="PANTHER" id="PTHR47382">
    <property type="entry name" value="U-BOX DOMAIN-CONTAINING PROTEIN 52-LIKE"/>
    <property type="match status" value="1"/>
</dbReference>
<dbReference type="InterPro" id="IPR014729">
    <property type="entry name" value="Rossmann-like_a/b/a_fold"/>
</dbReference>
<dbReference type="AlphaFoldDB" id="A0AAV8SII7"/>
<gene>
    <name evidence="1" type="ORF">K2173_001084</name>
</gene>
<evidence type="ECO:0000313" key="1">
    <source>
        <dbReference type="EMBL" id="KAJ8752057.1"/>
    </source>
</evidence>
<evidence type="ECO:0008006" key="3">
    <source>
        <dbReference type="Google" id="ProtNLM"/>
    </source>
</evidence>
<dbReference type="SUPFAM" id="SSF52402">
    <property type="entry name" value="Adenine nucleotide alpha hydrolases-like"/>
    <property type="match status" value="1"/>
</dbReference>
<reference evidence="1 2" key="1">
    <citation type="submission" date="2021-09" db="EMBL/GenBank/DDBJ databases">
        <title>Genomic insights and catalytic innovation underlie evolution of tropane alkaloids biosynthesis.</title>
        <authorList>
            <person name="Wang Y.-J."/>
            <person name="Tian T."/>
            <person name="Huang J.-P."/>
            <person name="Huang S.-X."/>
        </authorList>
    </citation>
    <scope>NUCLEOTIDE SEQUENCE [LARGE SCALE GENOMIC DNA]</scope>
    <source>
        <strain evidence="1">KIB-2018</strain>
        <tissue evidence="1">Leaf</tissue>
    </source>
</reference>
<comment type="caution">
    <text evidence="1">The sequence shown here is derived from an EMBL/GenBank/DDBJ whole genome shotgun (WGS) entry which is preliminary data.</text>
</comment>
<proteinExistence type="predicted"/>
<name>A0AAV8SII7_9ROSI</name>
<dbReference type="Proteomes" id="UP001159364">
    <property type="component" value="Linkage Group LG10"/>
</dbReference>
<organism evidence="1 2">
    <name type="scientific">Erythroxylum novogranatense</name>
    <dbReference type="NCBI Taxonomy" id="1862640"/>
    <lineage>
        <taxon>Eukaryota</taxon>
        <taxon>Viridiplantae</taxon>
        <taxon>Streptophyta</taxon>
        <taxon>Embryophyta</taxon>
        <taxon>Tracheophyta</taxon>
        <taxon>Spermatophyta</taxon>
        <taxon>Magnoliopsida</taxon>
        <taxon>eudicotyledons</taxon>
        <taxon>Gunneridae</taxon>
        <taxon>Pentapetalae</taxon>
        <taxon>rosids</taxon>
        <taxon>fabids</taxon>
        <taxon>Malpighiales</taxon>
        <taxon>Erythroxylaceae</taxon>
        <taxon>Erythroxylum</taxon>
    </lineage>
</organism>
<dbReference type="Gene3D" id="3.40.50.620">
    <property type="entry name" value="HUPs"/>
    <property type="match status" value="1"/>
</dbReference>
<dbReference type="EMBL" id="JAIWQS010000010">
    <property type="protein sequence ID" value="KAJ8752057.1"/>
    <property type="molecule type" value="Genomic_DNA"/>
</dbReference>